<gene>
    <name evidence="1" type="ORF">A4R35_23095</name>
</gene>
<accession>A0A328VLZ5</accession>
<keyword evidence="2" id="KW-1185">Reference proteome</keyword>
<evidence type="ECO:0000313" key="2">
    <source>
        <dbReference type="Proteomes" id="UP000248706"/>
    </source>
</evidence>
<reference evidence="1 2" key="1">
    <citation type="submission" date="2016-08" db="EMBL/GenBank/DDBJ databases">
        <title>Analysis of Carbohydrate Active Enzymes in Thermogemmatispora T81 Reveals Carbohydrate Degradation Ability.</title>
        <authorList>
            <person name="Tomazini A."/>
            <person name="Lal S."/>
            <person name="Stott M."/>
            <person name="Henrissat B."/>
            <person name="Polikarpov I."/>
            <person name="Sparling R."/>
            <person name="Levin D.B."/>
        </authorList>
    </citation>
    <scope>NUCLEOTIDE SEQUENCE [LARGE SCALE GENOMIC DNA]</scope>
    <source>
        <strain evidence="1 2">T81</strain>
    </source>
</reference>
<sequence>MVCIGVDPPLDCWPSYLGQRICIASHRIASHRLTSRRQADKRWLVLARRGWLRPLSQQPGRASTRTVPVALAQVGHVARAPSRSVSSICHDERASWVSGPAAVTGRAGLRHAPLPGASLLAYQTCPPAG</sequence>
<organism evidence="1 2">
    <name type="scientific">Thermogemmatispora tikiterensis</name>
    <dbReference type="NCBI Taxonomy" id="1825093"/>
    <lineage>
        <taxon>Bacteria</taxon>
        <taxon>Bacillati</taxon>
        <taxon>Chloroflexota</taxon>
        <taxon>Ktedonobacteria</taxon>
        <taxon>Thermogemmatisporales</taxon>
        <taxon>Thermogemmatisporaceae</taxon>
        <taxon>Thermogemmatispora</taxon>
    </lineage>
</organism>
<dbReference type="Proteomes" id="UP000248706">
    <property type="component" value="Unassembled WGS sequence"/>
</dbReference>
<dbReference type="AlphaFoldDB" id="A0A328VLZ5"/>
<comment type="caution">
    <text evidence="1">The sequence shown here is derived from an EMBL/GenBank/DDBJ whole genome shotgun (WGS) entry which is preliminary data.</text>
</comment>
<dbReference type="EMBL" id="MCIF01000002">
    <property type="protein sequence ID" value="RAQ98447.1"/>
    <property type="molecule type" value="Genomic_DNA"/>
</dbReference>
<name>A0A328VLZ5_9CHLR</name>
<evidence type="ECO:0000313" key="1">
    <source>
        <dbReference type="EMBL" id="RAQ98447.1"/>
    </source>
</evidence>
<proteinExistence type="predicted"/>
<protein>
    <submittedName>
        <fullName evidence="1">Uncharacterized protein</fullName>
    </submittedName>
</protein>